<name>A0ABU3SDQ5_9HYPH</name>
<dbReference type="Proteomes" id="UP001254257">
    <property type="component" value="Unassembled WGS sequence"/>
</dbReference>
<dbReference type="EMBL" id="JAWDID010000042">
    <property type="protein sequence ID" value="MDU0342522.1"/>
    <property type="molecule type" value="Genomic_DNA"/>
</dbReference>
<organism evidence="1 2">
    <name type="scientific">Bosea rubneri</name>
    <dbReference type="NCBI Taxonomy" id="3075434"/>
    <lineage>
        <taxon>Bacteria</taxon>
        <taxon>Pseudomonadati</taxon>
        <taxon>Pseudomonadota</taxon>
        <taxon>Alphaproteobacteria</taxon>
        <taxon>Hyphomicrobiales</taxon>
        <taxon>Boseaceae</taxon>
        <taxon>Bosea</taxon>
    </lineage>
</organism>
<keyword evidence="2" id="KW-1185">Reference proteome</keyword>
<dbReference type="RefSeq" id="WP_316020289.1">
    <property type="nucleotide sequence ID" value="NZ_JAWDID010000042.1"/>
</dbReference>
<gene>
    <name evidence="1" type="ORF">RKE40_21700</name>
</gene>
<proteinExistence type="predicted"/>
<reference evidence="1 2" key="1">
    <citation type="submission" date="2023-09" db="EMBL/GenBank/DDBJ databases">
        <title>Whole genome shotgun sequencing (WGS) of Bosea sp. ZW T0_25, isolated from stored onions (Allium cepa).</title>
        <authorList>
            <person name="Stoll D.A."/>
            <person name="Huch M."/>
        </authorList>
    </citation>
    <scope>NUCLEOTIDE SEQUENCE [LARGE SCALE GENOMIC DNA]</scope>
    <source>
        <strain evidence="1 2">ZW T0_25</strain>
    </source>
</reference>
<evidence type="ECO:0000313" key="2">
    <source>
        <dbReference type="Proteomes" id="UP001254257"/>
    </source>
</evidence>
<comment type="caution">
    <text evidence="1">The sequence shown here is derived from an EMBL/GenBank/DDBJ whole genome shotgun (WGS) entry which is preliminary data.</text>
</comment>
<sequence>MQAGVAAKPRRMARIGQGHHIPVKASRVAAVMQRLFRKKPDSMMAEPRRLRDLRRLRAPRETVIAAMPQGHWRSLPN</sequence>
<protein>
    <recommendedName>
        <fullName evidence="3">Transposase</fullName>
    </recommendedName>
</protein>
<evidence type="ECO:0008006" key="3">
    <source>
        <dbReference type="Google" id="ProtNLM"/>
    </source>
</evidence>
<evidence type="ECO:0000313" key="1">
    <source>
        <dbReference type="EMBL" id="MDU0342522.1"/>
    </source>
</evidence>
<accession>A0ABU3SDQ5</accession>